<dbReference type="Proteomes" id="UP001274896">
    <property type="component" value="Unassembled WGS sequence"/>
</dbReference>
<dbReference type="PANTHER" id="PTHR23291:SF16">
    <property type="entry name" value="PROTEIN LIFEGUARD 1"/>
    <property type="match status" value="1"/>
</dbReference>
<comment type="caution">
    <text evidence="6">The sequence shown here is derived from an EMBL/GenBank/DDBJ whole genome shotgun (WGS) entry which is preliminary data.</text>
</comment>
<accession>A0AAE0PQE3</accession>
<evidence type="ECO:0000313" key="7">
    <source>
        <dbReference type="Proteomes" id="UP001274896"/>
    </source>
</evidence>
<keyword evidence="2 5" id="KW-0812">Transmembrane</keyword>
<evidence type="ECO:0000256" key="1">
    <source>
        <dbReference type="ARBA" id="ARBA00004141"/>
    </source>
</evidence>
<feature type="transmembrane region" description="Helical" evidence="5">
    <location>
        <begin position="84"/>
        <end position="105"/>
    </location>
</feature>
<feature type="transmembrane region" description="Helical" evidence="5">
    <location>
        <begin position="49"/>
        <end position="72"/>
    </location>
</feature>
<evidence type="ECO:0000256" key="4">
    <source>
        <dbReference type="ARBA" id="ARBA00023136"/>
    </source>
</evidence>
<protein>
    <submittedName>
        <fullName evidence="6">Uncharacterized protein</fullName>
    </submittedName>
</protein>
<dbReference type="PANTHER" id="PTHR23291">
    <property type="entry name" value="BAX INHIBITOR-RELATED"/>
    <property type="match status" value="1"/>
</dbReference>
<keyword evidence="4 5" id="KW-0472">Membrane</keyword>
<dbReference type="GO" id="GO:2001234">
    <property type="term" value="P:negative regulation of apoptotic signaling pathway"/>
    <property type="evidence" value="ECO:0007669"/>
    <property type="project" value="TreeGrafter"/>
</dbReference>
<organism evidence="6 7">
    <name type="scientific">Hemibagrus guttatus</name>
    <dbReference type="NCBI Taxonomy" id="175788"/>
    <lineage>
        <taxon>Eukaryota</taxon>
        <taxon>Metazoa</taxon>
        <taxon>Chordata</taxon>
        <taxon>Craniata</taxon>
        <taxon>Vertebrata</taxon>
        <taxon>Euteleostomi</taxon>
        <taxon>Actinopterygii</taxon>
        <taxon>Neopterygii</taxon>
        <taxon>Teleostei</taxon>
        <taxon>Ostariophysi</taxon>
        <taxon>Siluriformes</taxon>
        <taxon>Bagridae</taxon>
        <taxon>Hemibagrus</taxon>
    </lineage>
</organism>
<keyword evidence="7" id="KW-1185">Reference proteome</keyword>
<evidence type="ECO:0000256" key="2">
    <source>
        <dbReference type="ARBA" id="ARBA00022692"/>
    </source>
</evidence>
<comment type="subcellular location">
    <subcellularLocation>
        <location evidence="1">Membrane</location>
        <topology evidence="1">Multi-pass membrane protein</topology>
    </subcellularLocation>
</comment>
<dbReference type="InterPro" id="IPR006214">
    <property type="entry name" value="Bax_inhibitor_1-related"/>
</dbReference>
<evidence type="ECO:0000313" key="6">
    <source>
        <dbReference type="EMBL" id="KAK3506304.1"/>
    </source>
</evidence>
<feature type="transmembrane region" description="Helical" evidence="5">
    <location>
        <begin position="21"/>
        <end position="43"/>
    </location>
</feature>
<evidence type="ECO:0000256" key="5">
    <source>
        <dbReference type="RuleBase" id="RU004379"/>
    </source>
</evidence>
<proteinExistence type="inferred from homology"/>
<comment type="similarity">
    <text evidence="5">Belongs to the BI1 family.</text>
</comment>
<dbReference type="AlphaFoldDB" id="A0AAE0PQE3"/>
<sequence length="111" mass="12385">MFFSLSSPYKPTQCKCDFTSCASVLLECATFISIFGIVCNFISNDILLTMYNLLGMLLFSCFLAMVTQLFLGNMKLSLSPKEHMFGALSGYLIIIVIFFHSLHIAKSGLLF</sequence>
<dbReference type="GO" id="GO:0016020">
    <property type="term" value="C:membrane"/>
    <property type="evidence" value="ECO:0007669"/>
    <property type="project" value="UniProtKB-SubCell"/>
</dbReference>
<name>A0AAE0PQE3_9TELE</name>
<dbReference type="GO" id="GO:0005794">
    <property type="term" value="C:Golgi apparatus"/>
    <property type="evidence" value="ECO:0007669"/>
    <property type="project" value="TreeGrafter"/>
</dbReference>
<dbReference type="EMBL" id="JAUCMX010000063">
    <property type="protein sequence ID" value="KAK3506304.1"/>
    <property type="molecule type" value="Genomic_DNA"/>
</dbReference>
<evidence type="ECO:0000256" key="3">
    <source>
        <dbReference type="ARBA" id="ARBA00022989"/>
    </source>
</evidence>
<keyword evidence="3 5" id="KW-1133">Transmembrane helix</keyword>
<comment type="caution">
    <text evidence="5">Lacks conserved residue(s) required for the propagation of feature annotation.</text>
</comment>
<gene>
    <name evidence="6" type="ORF">QTP70_017472</name>
</gene>
<dbReference type="GO" id="GO:0005783">
    <property type="term" value="C:endoplasmic reticulum"/>
    <property type="evidence" value="ECO:0007669"/>
    <property type="project" value="TreeGrafter"/>
</dbReference>
<reference evidence="6" key="1">
    <citation type="submission" date="2023-06" db="EMBL/GenBank/DDBJ databases">
        <title>Male Hemibagrus guttatus genome.</title>
        <authorList>
            <person name="Bian C."/>
        </authorList>
    </citation>
    <scope>NUCLEOTIDE SEQUENCE</scope>
    <source>
        <strain evidence="6">Male_cb2023</strain>
        <tissue evidence="6">Muscle</tissue>
    </source>
</reference>